<feature type="transmembrane region" description="Helical" evidence="6">
    <location>
        <begin position="383"/>
        <end position="406"/>
    </location>
</feature>
<feature type="transmembrane region" description="Helical" evidence="6">
    <location>
        <begin position="320"/>
        <end position="340"/>
    </location>
</feature>
<sequence>MVLATTGAAPDEAAARFETDIAAATSETRRTNWGGVVLLAVILFIAGGVRLLMTPLQEAAQHDIGFTDLQIATLQGSANGLPAFLSAIPLGLAIDHWNRSRTLLLMGLFWTAGAFMTAYAHDFTTLFIARALVALGVGGAFGVAMSMIADLCIPAKRGRATMVAGIGVLAGPALAFAGGGALFGYFKLHGWSLFPDLAPWRQAALVFAMLGTAMLAPILLFPEPKRHEVEHSAGVMLALRGIAKRWKFLTALWIGATAGGMAEGAAGMWAAPILTRYYGLQPNEFGGWMGGTIFLAGLIGSIIGGFSVDLGNKSGRRGGLMIGSIIAMVIAIPATAYPIMPTVPGFGFMLGLMMACCTVMQVTAMAAVTLVVPNEERGMCLQITGMVGVVVGMAFVPVITLLGPAIFGDERHLPQTLVIIGVVSGVIGVAGNVVAMLFVPRSWKDA</sequence>
<dbReference type="InterPro" id="IPR036259">
    <property type="entry name" value="MFS_trans_sf"/>
</dbReference>
<protein>
    <submittedName>
        <fullName evidence="8">MFS transporter</fullName>
    </submittedName>
</protein>
<keyword evidence="9" id="KW-1185">Reference proteome</keyword>
<dbReference type="Pfam" id="PF07690">
    <property type="entry name" value="MFS_1"/>
    <property type="match status" value="1"/>
</dbReference>
<dbReference type="PANTHER" id="PTHR43124">
    <property type="entry name" value="PURINE EFFLUX PUMP PBUE"/>
    <property type="match status" value="1"/>
</dbReference>
<dbReference type="RefSeq" id="WP_281044357.1">
    <property type="nucleotide sequence ID" value="NZ_JARYGZ010000001.1"/>
</dbReference>
<reference evidence="8" key="1">
    <citation type="submission" date="2023-04" db="EMBL/GenBank/DDBJ databases">
        <title>Sphingomonas sp. MAHUQ-71 isolated from rice field.</title>
        <authorList>
            <person name="Huq M.A."/>
        </authorList>
    </citation>
    <scope>NUCLEOTIDE SEQUENCE</scope>
    <source>
        <strain evidence="8">MAHUQ-71</strain>
    </source>
</reference>
<comment type="caution">
    <text evidence="8">The sequence shown here is derived from an EMBL/GenBank/DDBJ whole genome shotgun (WGS) entry which is preliminary data.</text>
</comment>
<feature type="transmembrane region" description="Helical" evidence="6">
    <location>
        <begin position="346"/>
        <end position="371"/>
    </location>
</feature>
<keyword evidence="5 6" id="KW-0472">Membrane</keyword>
<organism evidence="8 9">
    <name type="scientific">Sphingomonas oryzagri</name>
    <dbReference type="NCBI Taxonomy" id="3042314"/>
    <lineage>
        <taxon>Bacteria</taxon>
        <taxon>Pseudomonadati</taxon>
        <taxon>Pseudomonadota</taxon>
        <taxon>Alphaproteobacteria</taxon>
        <taxon>Sphingomonadales</taxon>
        <taxon>Sphingomonadaceae</taxon>
        <taxon>Sphingomonas</taxon>
    </lineage>
</organism>
<evidence type="ECO:0000256" key="5">
    <source>
        <dbReference type="ARBA" id="ARBA00023136"/>
    </source>
</evidence>
<evidence type="ECO:0000313" key="8">
    <source>
        <dbReference type="EMBL" id="MDH7639091.1"/>
    </source>
</evidence>
<dbReference type="InterPro" id="IPR020846">
    <property type="entry name" value="MFS_dom"/>
</dbReference>
<accession>A0ABT6N1B9</accession>
<dbReference type="CDD" id="cd06174">
    <property type="entry name" value="MFS"/>
    <property type="match status" value="1"/>
</dbReference>
<keyword evidence="4 6" id="KW-1133">Transmembrane helix</keyword>
<feature type="transmembrane region" description="Helical" evidence="6">
    <location>
        <begin position="33"/>
        <end position="53"/>
    </location>
</feature>
<evidence type="ECO:0000259" key="7">
    <source>
        <dbReference type="PROSITE" id="PS50850"/>
    </source>
</evidence>
<evidence type="ECO:0000256" key="3">
    <source>
        <dbReference type="ARBA" id="ARBA00022692"/>
    </source>
</evidence>
<feature type="transmembrane region" description="Helical" evidence="6">
    <location>
        <begin position="285"/>
        <end position="308"/>
    </location>
</feature>
<feature type="domain" description="Major facilitator superfamily (MFS) profile" evidence="7">
    <location>
        <begin position="35"/>
        <end position="443"/>
    </location>
</feature>
<evidence type="ECO:0000256" key="6">
    <source>
        <dbReference type="SAM" id="Phobius"/>
    </source>
</evidence>
<comment type="subcellular location">
    <subcellularLocation>
        <location evidence="1">Cell membrane</location>
        <topology evidence="1">Multi-pass membrane protein</topology>
    </subcellularLocation>
</comment>
<feature type="transmembrane region" description="Helical" evidence="6">
    <location>
        <begin position="248"/>
        <end position="273"/>
    </location>
</feature>
<keyword evidence="3 6" id="KW-0812">Transmembrane</keyword>
<evidence type="ECO:0000256" key="1">
    <source>
        <dbReference type="ARBA" id="ARBA00004651"/>
    </source>
</evidence>
<dbReference type="InterPro" id="IPR011701">
    <property type="entry name" value="MFS"/>
</dbReference>
<gene>
    <name evidence="8" type="ORF">QGN17_10150</name>
</gene>
<dbReference type="InterPro" id="IPR050189">
    <property type="entry name" value="MFS_Efflux_Transporters"/>
</dbReference>
<proteinExistence type="predicted"/>
<evidence type="ECO:0000256" key="2">
    <source>
        <dbReference type="ARBA" id="ARBA00022475"/>
    </source>
</evidence>
<evidence type="ECO:0000256" key="4">
    <source>
        <dbReference type="ARBA" id="ARBA00022989"/>
    </source>
</evidence>
<dbReference type="EMBL" id="JARYGZ010000001">
    <property type="protein sequence ID" value="MDH7639091.1"/>
    <property type="molecule type" value="Genomic_DNA"/>
</dbReference>
<dbReference type="PROSITE" id="PS50850">
    <property type="entry name" value="MFS"/>
    <property type="match status" value="1"/>
</dbReference>
<feature type="transmembrane region" description="Helical" evidence="6">
    <location>
        <begin position="418"/>
        <end position="439"/>
    </location>
</feature>
<feature type="transmembrane region" description="Helical" evidence="6">
    <location>
        <begin position="160"/>
        <end position="183"/>
    </location>
</feature>
<dbReference type="SUPFAM" id="SSF103473">
    <property type="entry name" value="MFS general substrate transporter"/>
    <property type="match status" value="1"/>
</dbReference>
<evidence type="ECO:0000313" key="9">
    <source>
        <dbReference type="Proteomes" id="UP001160625"/>
    </source>
</evidence>
<name>A0ABT6N1B9_9SPHN</name>
<dbReference type="Gene3D" id="1.20.1250.20">
    <property type="entry name" value="MFS general substrate transporter like domains"/>
    <property type="match status" value="2"/>
</dbReference>
<keyword evidence="2" id="KW-1003">Cell membrane</keyword>
<dbReference type="PANTHER" id="PTHR43124:SF3">
    <property type="entry name" value="CHLORAMPHENICOL EFFLUX PUMP RV0191"/>
    <property type="match status" value="1"/>
</dbReference>
<feature type="transmembrane region" description="Helical" evidence="6">
    <location>
        <begin position="203"/>
        <end position="221"/>
    </location>
</feature>
<dbReference type="Proteomes" id="UP001160625">
    <property type="component" value="Unassembled WGS sequence"/>
</dbReference>
<feature type="transmembrane region" description="Helical" evidence="6">
    <location>
        <begin position="127"/>
        <end position="148"/>
    </location>
</feature>
<feature type="transmembrane region" description="Helical" evidence="6">
    <location>
        <begin position="103"/>
        <end position="121"/>
    </location>
</feature>